<keyword evidence="5" id="KW-1185">Reference proteome</keyword>
<dbReference type="EMBL" id="FZNN01000018">
    <property type="protein sequence ID" value="SNR72142.1"/>
    <property type="molecule type" value="Genomic_DNA"/>
</dbReference>
<proteinExistence type="predicted"/>
<dbReference type="Proteomes" id="UP000198417">
    <property type="component" value="Unassembled WGS sequence"/>
</dbReference>
<feature type="chain" id="PRO_5013394246" evidence="3">
    <location>
        <begin position="24"/>
        <end position="425"/>
    </location>
</feature>
<dbReference type="InterPro" id="IPR028994">
    <property type="entry name" value="Integrin_alpha_N"/>
</dbReference>
<evidence type="ECO:0000256" key="3">
    <source>
        <dbReference type="SAM" id="SignalP"/>
    </source>
</evidence>
<evidence type="ECO:0000256" key="2">
    <source>
        <dbReference type="SAM" id="Phobius"/>
    </source>
</evidence>
<reference evidence="4 5" key="1">
    <citation type="submission" date="2017-06" db="EMBL/GenBank/DDBJ databases">
        <authorList>
            <person name="Kim H.J."/>
            <person name="Triplett B.A."/>
        </authorList>
    </citation>
    <scope>NUCLEOTIDE SEQUENCE [LARGE SCALE GENOMIC DNA]</scope>
    <source>
        <strain evidence="4 5">DSM 29052</strain>
    </source>
</reference>
<dbReference type="Pfam" id="PF14312">
    <property type="entry name" value="FG-GAP_2"/>
    <property type="match status" value="7"/>
</dbReference>
<dbReference type="InterPro" id="IPR011043">
    <property type="entry name" value="Gal_Oxase/kelch_b-propeller"/>
</dbReference>
<dbReference type="PANTHER" id="PTHR36220">
    <property type="entry name" value="UNNAMED PRODUCT"/>
    <property type="match status" value="1"/>
</dbReference>
<dbReference type="InterPro" id="IPR015943">
    <property type="entry name" value="WD40/YVTN_repeat-like_dom_sf"/>
</dbReference>
<dbReference type="Gene3D" id="2.130.10.130">
    <property type="entry name" value="Integrin alpha, N-terminal"/>
    <property type="match status" value="1"/>
</dbReference>
<keyword evidence="2" id="KW-1133">Transmembrane helix</keyword>
<dbReference type="InterPro" id="IPR013517">
    <property type="entry name" value="FG-GAP"/>
</dbReference>
<keyword evidence="2" id="KW-0812">Transmembrane</keyword>
<dbReference type="RefSeq" id="WP_089272682.1">
    <property type="nucleotide sequence ID" value="NZ_FZNN01000018.1"/>
</dbReference>
<evidence type="ECO:0000313" key="5">
    <source>
        <dbReference type="Proteomes" id="UP000198417"/>
    </source>
</evidence>
<dbReference type="Gene3D" id="2.130.10.10">
    <property type="entry name" value="YVTN repeat-like/Quinoprotein amine dehydrogenase"/>
    <property type="match status" value="1"/>
</dbReference>
<keyword evidence="1 3" id="KW-0732">Signal</keyword>
<organism evidence="4 5">
    <name type="scientific">Puniceibacterium sediminis</name>
    <dbReference type="NCBI Taxonomy" id="1608407"/>
    <lineage>
        <taxon>Bacteria</taxon>
        <taxon>Pseudomonadati</taxon>
        <taxon>Pseudomonadota</taxon>
        <taxon>Alphaproteobacteria</taxon>
        <taxon>Rhodobacterales</taxon>
        <taxon>Paracoccaceae</taxon>
        <taxon>Puniceibacterium</taxon>
    </lineage>
</organism>
<gene>
    <name evidence="4" type="ORF">SAMN06265370_11834</name>
</gene>
<evidence type="ECO:0000313" key="4">
    <source>
        <dbReference type="EMBL" id="SNR72142.1"/>
    </source>
</evidence>
<feature type="transmembrane region" description="Helical" evidence="2">
    <location>
        <begin position="398"/>
        <end position="417"/>
    </location>
</feature>
<evidence type="ECO:0000256" key="1">
    <source>
        <dbReference type="ARBA" id="ARBA00022729"/>
    </source>
</evidence>
<dbReference type="AlphaFoldDB" id="A0A238YMD2"/>
<protein>
    <submittedName>
        <fullName evidence="4">VPLPA-CTERM protein sorting domain-containing protein</fullName>
    </submittedName>
</protein>
<accession>A0A238YMD2</accession>
<sequence>MTAFAKPALVALACLAAAPAARAATFSTESKITASDAAAGDTFGFSIAISGTTVLVGAHGDDDNGGNSGSAYLFDPTTGTQLTKLTASDGATNDYFGLSVAISGTTAIVGAYADDDNGGNSGSAYLFDTTTGAQLTKLTANDGATNDYFGRSVAISGTTVLVGADADDDNGADSGSAYLFDTTTGTQLAKLTANDGATNDYFGTSVAISGTTALVGAYGDADNGSASGSAYLFDTTTGTQLAKLTASDGVAYDYFGFSVAISGTTALVGAFGDDDNGSFSGSAYLFDITTGTQLAKLTASDAAASDYFGRSVAISGTTAIVGAYGDDDNGGNSGSAYLFDIPTGAQLAKLTASDGAASDSFGSSVAISGNTVLVGAYLDDDNGSNSGSAYLYSSPATVPLPAGVWLMLAGLMALGWARRAAAPRA</sequence>
<dbReference type="OrthoDB" id="8479154at2"/>
<feature type="signal peptide" evidence="3">
    <location>
        <begin position="1"/>
        <end position="23"/>
    </location>
</feature>
<keyword evidence="2" id="KW-0472">Membrane</keyword>
<dbReference type="PANTHER" id="PTHR36220:SF1">
    <property type="entry name" value="GAMMA TUBULIN COMPLEX COMPONENT C-TERMINAL DOMAIN-CONTAINING PROTEIN"/>
    <property type="match status" value="1"/>
</dbReference>
<dbReference type="SUPFAM" id="SSF50965">
    <property type="entry name" value="Galactose oxidase, central domain"/>
    <property type="match status" value="2"/>
</dbReference>
<name>A0A238YMD2_9RHOB</name>